<accession>A0ABQ2DXQ9</accession>
<dbReference type="GeneID" id="303305724"/>
<name>A0ABQ2DXQ9_9MICC</name>
<comment type="caution">
    <text evidence="1">The sequence shown here is derived from an EMBL/GenBank/DDBJ whole genome shotgun (WGS) entry which is preliminary data.</text>
</comment>
<sequence>MTQPQTLSEVQWGSGKEVSARVVELGAATEVAFEDQFTVQDSTDNWQKHSNFLSGLGLSSQGEVLGELSQQMRPTQADTKLSDHGEIGLAKNGEFTAFGSTRKLVEGDGNRTVTSALSTDDGYLWVESPNYGSASRTWRLFTGGPGNQSKLLAKSKNDDEFGNDEWNVEVAVPVADDKSVYWSTLTTKANGSTSSAVLQHSLSEDDKSKIFADDATNPAVLDQGIAVLDLVTENGTEKNSEKHVAKSISLHTKQADPEVLLTGSSLLDDTVAFTGLVGQGETLMTQLADKFLVTNLQNKDVIAVALPADSRAVGYAICGQHAAWQVADSGGASDGWQYLLDLETNELSKVAKEGLTGTAFCNGDYFAWGVRGTGYSTNDAYVEVMKWKK</sequence>
<organism evidence="1 2">
    <name type="scientific">Glutamicibacter ardleyensis</name>
    <dbReference type="NCBI Taxonomy" id="225894"/>
    <lineage>
        <taxon>Bacteria</taxon>
        <taxon>Bacillati</taxon>
        <taxon>Actinomycetota</taxon>
        <taxon>Actinomycetes</taxon>
        <taxon>Micrococcales</taxon>
        <taxon>Micrococcaceae</taxon>
        <taxon>Glutamicibacter</taxon>
    </lineage>
</organism>
<dbReference type="Proteomes" id="UP000606115">
    <property type="component" value="Unassembled WGS sequence"/>
</dbReference>
<reference evidence="2" key="1">
    <citation type="journal article" date="2019" name="Int. J. Syst. Evol. Microbiol.">
        <title>The Global Catalogue of Microorganisms (GCM) 10K type strain sequencing project: providing services to taxonomists for standard genome sequencing and annotation.</title>
        <authorList>
            <consortium name="The Broad Institute Genomics Platform"/>
            <consortium name="The Broad Institute Genome Sequencing Center for Infectious Disease"/>
            <person name="Wu L."/>
            <person name="Ma J."/>
        </authorList>
    </citation>
    <scope>NUCLEOTIDE SEQUENCE [LARGE SCALE GENOMIC DNA]</scope>
    <source>
        <strain evidence="2">CGMCC 1.3685</strain>
    </source>
</reference>
<evidence type="ECO:0000313" key="2">
    <source>
        <dbReference type="Proteomes" id="UP000606115"/>
    </source>
</evidence>
<dbReference type="RefSeq" id="WP_188687269.1">
    <property type="nucleotide sequence ID" value="NZ_BMKX01000011.1"/>
</dbReference>
<dbReference type="EMBL" id="BMKX01000011">
    <property type="protein sequence ID" value="GGJ72155.1"/>
    <property type="molecule type" value="Genomic_DNA"/>
</dbReference>
<evidence type="ECO:0000313" key="1">
    <source>
        <dbReference type="EMBL" id="GGJ72155.1"/>
    </source>
</evidence>
<proteinExistence type="predicted"/>
<keyword evidence="2" id="KW-1185">Reference proteome</keyword>
<protein>
    <submittedName>
        <fullName evidence="1">Uncharacterized protein</fullName>
    </submittedName>
</protein>
<gene>
    <name evidence="1" type="ORF">GCM10007173_33920</name>
</gene>